<dbReference type="GO" id="GO:0003697">
    <property type="term" value="F:single-stranded DNA binding"/>
    <property type="evidence" value="ECO:0007669"/>
    <property type="project" value="TreeGrafter"/>
</dbReference>
<evidence type="ECO:0000313" key="5">
    <source>
        <dbReference type="Proteomes" id="UP001168877"/>
    </source>
</evidence>
<gene>
    <name evidence="4" type="ORF">LWI29_024435</name>
</gene>
<dbReference type="InterPro" id="IPR031327">
    <property type="entry name" value="MCM"/>
</dbReference>
<organism evidence="4 5">
    <name type="scientific">Acer saccharum</name>
    <name type="common">Sugar maple</name>
    <dbReference type="NCBI Taxonomy" id="4024"/>
    <lineage>
        <taxon>Eukaryota</taxon>
        <taxon>Viridiplantae</taxon>
        <taxon>Streptophyta</taxon>
        <taxon>Embryophyta</taxon>
        <taxon>Tracheophyta</taxon>
        <taxon>Spermatophyta</taxon>
        <taxon>Magnoliopsida</taxon>
        <taxon>eudicotyledons</taxon>
        <taxon>Gunneridae</taxon>
        <taxon>Pentapetalae</taxon>
        <taxon>rosids</taxon>
        <taxon>malvids</taxon>
        <taxon>Sapindales</taxon>
        <taxon>Sapindaceae</taxon>
        <taxon>Hippocastanoideae</taxon>
        <taxon>Acereae</taxon>
        <taxon>Acer</taxon>
    </lineage>
</organism>
<dbReference type="PANTHER" id="PTHR11630">
    <property type="entry name" value="DNA REPLICATION LICENSING FACTOR MCM FAMILY MEMBER"/>
    <property type="match status" value="1"/>
</dbReference>
<dbReference type="Gene3D" id="2.20.28.10">
    <property type="match status" value="1"/>
</dbReference>
<dbReference type="InterPro" id="IPR012340">
    <property type="entry name" value="NA-bd_OB-fold"/>
</dbReference>
<name>A0AA39VVR0_ACESA</name>
<dbReference type="GO" id="GO:0006271">
    <property type="term" value="P:DNA strand elongation involved in DNA replication"/>
    <property type="evidence" value="ECO:0007669"/>
    <property type="project" value="TreeGrafter"/>
</dbReference>
<dbReference type="AlphaFoldDB" id="A0AA39VVR0"/>
<sequence>MVRTELSPYLRYIGFIPLLEDLDQYNYDIIINCSSLFPRKYSFGPPASKLRFADKQIVSLQETPDDFPEGGTPHTVSLLMHDKLVDAGKPGDRVTGIYRAMSVKLGQHIEL</sequence>
<protein>
    <recommendedName>
        <fullName evidence="3">MCM OB domain-containing protein</fullName>
    </recommendedName>
</protein>
<dbReference type="GO" id="GO:0017116">
    <property type="term" value="F:single-stranded DNA helicase activity"/>
    <property type="evidence" value="ECO:0007669"/>
    <property type="project" value="TreeGrafter"/>
</dbReference>
<evidence type="ECO:0000256" key="2">
    <source>
        <dbReference type="ARBA" id="ARBA00022705"/>
    </source>
</evidence>
<feature type="domain" description="MCM OB" evidence="3">
    <location>
        <begin position="47"/>
        <end position="101"/>
    </location>
</feature>
<proteinExistence type="inferred from homology"/>
<dbReference type="EMBL" id="JAUESC010000380">
    <property type="protein sequence ID" value="KAK0592738.1"/>
    <property type="molecule type" value="Genomic_DNA"/>
</dbReference>
<dbReference type="InterPro" id="IPR033762">
    <property type="entry name" value="MCM_OB"/>
</dbReference>
<dbReference type="GO" id="GO:0005634">
    <property type="term" value="C:nucleus"/>
    <property type="evidence" value="ECO:0007669"/>
    <property type="project" value="TreeGrafter"/>
</dbReference>
<comment type="caution">
    <text evidence="4">The sequence shown here is derived from an EMBL/GenBank/DDBJ whole genome shotgun (WGS) entry which is preliminary data.</text>
</comment>
<evidence type="ECO:0000259" key="3">
    <source>
        <dbReference type="Pfam" id="PF17207"/>
    </source>
</evidence>
<evidence type="ECO:0000256" key="1">
    <source>
        <dbReference type="ARBA" id="ARBA00008010"/>
    </source>
</evidence>
<dbReference type="Gene3D" id="2.40.50.140">
    <property type="entry name" value="Nucleic acid-binding proteins"/>
    <property type="match status" value="1"/>
</dbReference>
<reference evidence="4" key="2">
    <citation type="submission" date="2023-06" db="EMBL/GenBank/DDBJ databases">
        <authorList>
            <person name="Swenson N.G."/>
            <person name="Wegrzyn J.L."/>
            <person name="Mcevoy S.L."/>
        </authorList>
    </citation>
    <scope>NUCLEOTIDE SEQUENCE</scope>
    <source>
        <strain evidence="4">NS2018</strain>
        <tissue evidence="4">Leaf</tissue>
    </source>
</reference>
<dbReference type="GO" id="GO:0000727">
    <property type="term" value="P:double-strand break repair via break-induced replication"/>
    <property type="evidence" value="ECO:0007669"/>
    <property type="project" value="TreeGrafter"/>
</dbReference>
<comment type="similarity">
    <text evidence="1">Belongs to the MCM family.</text>
</comment>
<accession>A0AA39VVR0</accession>
<dbReference type="PANTHER" id="PTHR11630:SF66">
    <property type="entry name" value="DNA REPLICATION LICENSING FACTOR MCM4"/>
    <property type="match status" value="1"/>
</dbReference>
<dbReference type="GO" id="GO:0042555">
    <property type="term" value="C:MCM complex"/>
    <property type="evidence" value="ECO:0007669"/>
    <property type="project" value="TreeGrafter"/>
</dbReference>
<dbReference type="Proteomes" id="UP001168877">
    <property type="component" value="Unassembled WGS sequence"/>
</dbReference>
<keyword evidence="2" id="KW-0235">DNA replication</keyword>
<dbReference type="SUPFAM" id="SSF50249">
    <property type="entry name" value="Nucleic acid-binding proteins"/>
    <property type="match status" value="1"/>
</dbReference>
<evidence type="ECO:0000313" key="4">
    <source>
        <dbReference type="EMBL" id="KAK0592738.1"/>
    </source>
</evidence>
<dbReference type="GO" id="GO:1902975">
    <property type="term" value="P:mitotic DNA replication initiation"/>
    <property type="evidence" value="ECO:0007669"/>
    <property type="project" value="TreeGrafter"/>
</dbReference>
<keyword evidence="5" id="KW-1185">Reference proteome</keyword>
<dbReference type="Pfam" id="PF17207">
    <property type="entry name" value="MCM_OB"/>
    <property type="match status" value="1"/>
</dbReference>
<dbReference type="GO" id="GO:0005524">
    <property type="term" value="F:ATP binding"/>
    <property type="evidence" value="ECO:0007669"/>
    <property type="project" value="InterPro"/>
</dbReference>
<reference evidence="4" key="1">
    <citation type="journal article" date="2022" name="Plant J.">
        <title>Strategies of tolerance reflected in two North American maple genomes.</title>
        <authorList>
            <person name="McEvoy S.L."/>
            <person name="Sezen U.U."/>
            <person name="Trouern-Trend A."/>
            <person name="McMahon S.M."/>
            <person name="Schaberg P.G."/>
            <person name="Yang J."/>
            <person name="Wegrzyn J.L."/>
            <person name="Swenson N.G."/>
        </authorList>
    </citation>
    <scope>NUCLEOTIDE SEQUENCE</scope>
    <source>
        <strain evidence="4">NS2018</strain>
    </source>
</reference>